<dbReference type="InterPro" id="IPR001227">
    <property type="entry name" value="Ac_transferase_dom_sf"/>
</dbReference>
<evidence type="ECO:0000259" key="1">
    <source>
        <dbReference type="SMART" id="SM00827"/>
    </source>
</evidence>
<dbReference type="InterPro" id="IPR016035">
    <property type="entry name" value="Acyl_Trfase/lysoPLipase"/>
</dbReference>
<sequence length="375" mass="41357">MFSRIIFRRLHRSASLSSKPPEKSAALGEEKVRDLLDNAATFEDAKPRSEQDTWATLPYVDGTFMGRDQSLKSSRPRIDPRETSIILFPGQGAQYVGMAKRLLKYPGARDIFQLANEVLGYDLLKLCLDGPREKLDQTRHCQPAVMVSSLAALEQLKEERPNAIENCFATAGFSLGEISALVFAGALPFDKALRLVQIRAEAMQLASEQHTSGMATVLYGADARIGEACKGALDCCKVIAGSEDALKFLEANGKKYGIKRLKRLPVSGAFHTELMASAVEPFAKALKKITIEDPIIGVYSNVDGKRYRNAGHILGQLPKQITRPVKWEQTLHNLYERKAGENFPRTFECGPGQGLKTILKQVNGKAWDSAFSIEA</sequence>
<evidence type="ECO:0000313" key="2">
    <source>
        <dbReference type="EMBL" id="KAL1394317.1"/>
    </source>
</evidence>
<feature type="domain" description="Malonyl-CoA:ACP transacylase (MAT)" evidence="1">
    <location>
        <begin position="87"/>
        <end position="369"/>
    </location>
</feature>
<proteinExistence type="predicted"/>
<dbReference type="InterPro" id="IPR052760">
    <property type="entry name" value="Mitochondrial_malonyltrans"/>
</dbReference>
<gene>
    <name evidence="2" type="ORF">pipiens_012037</name>
</gene>
<dbReference type="Pfam" id="PF00698">
    <property type="entry name" value="Acyl_transf_1"/>
    <property type="match status" value="1"/>
</dbReference>
<dbReference type="PANTHER" id="PTHR47170">
    <property type="entry name" value="MALONYL-COA ACP TRANSACYLASE, ACP-BINDING"/>
    <property type="match status" value="1"/>
</dbReference>
<dbReference type="Gene3D" id="3.40.366.10">
    <property type="entry name" value="Malonyl-Coenzyme A Acyl Carrier Protein, domain 2"/>
    <property type="match status" value="1"/>
</dbReference>
<reference evidence="2 3" key="1">
    <citation type="submission" date="2024-05" db="EMBL/GenBank/DDBJ databases">
        <title>Culex pipiens pipiens assembly and annotation.</title>
        <authorList>
            <person name="Alout H."/>
            <person name="Durand T."/>
        </authorList>
    </citation>
    <scope>NUCLEOTIDE SEQUENCE [LARGE SCALE GENOMIC DNA]</scope>
    <source>
        <strain evidence="2">HA-2024</strain>
        <tissue evidence="2">Whole body</tissue>
    </source>
</reference>
<accession>A0ABD1D3V8</accession>
<dbReference type="Gene3D" id="3.30.70.250">
    <property type="entry name" value="Malonyl-CoA ACP transacylase, ACP-binding"/>
    <property type="match status" value="1"/>
</dbReference>
<organism evidence="2 3">
    <name type="scientific">Culex pipiens pipiens</name>
    <name type="common">Northern house mosquito</name>
    <dbReference type="NCBI Taxonomy" id="38569"/>
    <lineage>
        <taxon>Eukaryota</taxon>
        <taxon>Metazoa</taxon>
        <taxon>Ecdysozoa</taxon>
        <taxon>Arthropoda</taxon>
        <taxon>Hexapoda</taxon>
        <taxon>Insecta</taxon>
        <taxon>Pterygota</taxon>
        <taxon>Neoptera</taxon>
        <taxon>Endopterygota</taxon>
        <taxon>Diptera</taxon>
        <taxon>Nematocera</taxon>
        <taxon>Culicoidea</taxon>
        <taxon>Culicidae</taxon>
        <taxon>Culicinae</taxon>
        <taxon>Culicini</taxon>
        <taxon>Culex</taxon>
        <taxon>Culex</taxon>
    </lineage>
</organism>
<dbReference type="SUPFAM" id="SSF52151">
    <property type="entry name" value="FabD/lysophospholipase-like"/>
    <property type="match status" value="1"/>
</dbReference>
<dbReference type="InterPro" id="IPR014043">
    <property type="entry name" value="Acyl_transferase_dom"/>
</dbReference>
<dbReference type="SMART" id="SM00827">
    <property type="entry name" value="PKS_AT"/>
    <property type="match status" value="1"/>
</dbReference>
<keyword evidence="3" id="KW-1185">Reference proteome</keyword>
<comment type="caution">
    <text evidence="2">The sequence shown here is derived from an EMBL/GenBank/DDBJ whole genome shotgun (WGS) entry which is preliminary data.</text>
</comment>
<dbReference type="Proteomes" id="UP001562425">
    <property type="component" value="Unassembled WGS sequence"/>
</dbReference>
<dbReference type="EMBL" id="JBEHCU010007660">
    <property type="protein sequence ID" value="KAL1394317.1"/>
    <property type="molecule type" value="Genomic_DNA"/>
</dbReference>
<name>A0ABD1D3V8_CULPP</name>
<protein>
    <recommendedName>
        <fullName evidence="1">Malonyl-CoA:ACP transacylase (MAT) domain-containing protein</fullName>
    </recommendedName>
</protein>
<evidence type="ECO:0000313" key="3">
    <source>
        <dbReference type="Proteomes" id="UP001562425"/>
    </source>
</evidence>
<dbReference type="AlphaFoldDB" id="A0ABD1D3V8"/>
<dbReference type="PANTHER" id="PTHR47170:SF2">
    <property type="entry name" value="MALONYL-COA:ACP TRANSACYLASE (MAT) DOMAIN-CONTAINING PROTEIN"/>
    <property type="match status" value="1"/>
</dbReference>